<keyword evidence="1" id="KW-1133">Transmembrane helix</keyword>
<dbReference type="WBParaSite" id="PEQ_0000221801-mRNA-1">
    <property type="protein sequence ID" value="PEQ_0000221801-mRNA-1"/>
    <property type="gene ID" value="PEQ_0000221801"/>
</dbReference>
<name>A0A914R7H7_PAREQ</name>
<evidence type="ECO:0000256" key="1">
    <source>
        <dbReference type="SAM" id="Phobius"/>
    </source>
</evidence>
<dbReference type="Proteomes" id="UP000887564">
    <property type="component" value="Unplaced"/>
</dbReference>
<proteinExistence type="predicted"/>
<dbReference type="AlphaFoldDB" id="A0A914R7H7"/>
<keyword evidence="2" id="KW-1185">Reference proteome</keyword>
<organism evidence="2 3">
    <name type="scientific">Parascaris equorum</name>
    <name type="common">Equine roundworm</name>
    <dbReference type="NCBI Taxonomy" id="6256"/>
    <lineage>
        <taxon>Eukaryota</taxon>
        <taxon>Metazoa</taxon>
        <taxon>Ecdysozoa</taxon>
        <taxon>Nematoda</taxon>
        <taxon>Chromadorea</taxon>
        <taxon>Rhabditida</taxon>
        <taxon>Spirurina</taxon>
        <taxon>Ascaridomorpha</taxon>
        <taxon>Ascaridoidea</taxon>
        <taxon>Ascarididae</taxon>
        <taxon>Parascaris</taxon>
    </lineage>
</organism>
<evidence type="ECO:0000313" key="2">
    <source>
        <dbReference type="Proteomes" id="UP000887564"/>
    </source>
</evidence>
<feature type="transmembrane region" description="Helical" evidence="1">
    <location>
        <begin position="151"/>
        <end position="178"/>
    </location>
</feature>
<keyword evidence="1" id="KW-0812">Transmembrane</keyword>
<sequence>MAHSCSLSLSKFDLIGPSSEGGDEAASLASPSSRRIHTMQKKAPVEAETNIHREQLQARINVSRVKFSLLLLALMSGGSILFAFLAIQILLSVHSNSAIAEKAASSIALISITSSISAFFVSTVQLFFAMKMLKSSPTAIKRVLTFLSEGRFLRCIVYSIWFFSILVFIAGSVMYSMMISAPLGTVSKGIGAAFGLASITICAIGALHATYAWSLSCDSDADEKYMTGNLSTLV</sequence>
<feature type="transmembrane region" description="Helical" evidence="1">
    <location>
        <begin position="103"/>
        <end position="130"/>
    </location>
</feature>
<protein>
    <submittedName>
        <fullName evidence="3">Uncharacterized protein</fullName>
    </submittedName>
</protein>
<dbReference type="Pfam" id="PF15038">
    <property type="entry name" value="Jiraiya"/>
    <property type="match status" value="1"/>
</dbReference>
<evidence type="ECO:0000313" key="3">
    <source>
        <dbReference type="WBParaSite" id="PEQ_0000221801-mRNA-1"/>
    </source>
</evidence>
<keyword evidence="1" id="KW-0472">Membrane</keyword>
<dbReference type="InterPro" id="IPR029201">
    <property type="entry name" value="Jiraiya"/>
</dbReference>
<reference evidence="3" key="1">
    <citation type="submission" date="2022-11" db="UniProtKB">
        <authorList>
            <consortium name="WormBaseParasite"/>
        </authorList>
    </citation>
    <scope>IDENTIFICATION</scope>
</reference>
<accession>A0A914R7H7</accession>
<feature type="transmembrane region" description="Helical" evidence="1">
    <location>
        <begin position="190"/>
        <end position="214"/>
    </location>
</feature>
<feature type="transmembrane region" description="Helical" evidence="1">
    <location>
        <begin position="69"/>
        <end position="91"/>
    </location>
</feature>